<proteinExistence type="predicted"/>
<name>A0A7R8VVD5_TIMDO</name>
<feature type="region of interest" description="Disordered" evidence="2">
    <location>
        <begin position="491"/>
        <end position="523"/>
    </location>
</feature>
<feature type="domain" description="Fibronectin type-III" evidence="3">
    <location>
        <begin position="854"/>
        <end position="948"/>
    </location>
</feature>
<feature type="domain" description="Fibronectin type-III" evidence="3">
    <location>
        <begin position="953"/>
        <end position="1049"/>
    </location>
</feature>
<dbReference type="InterPro" id="IPR050991">
    <property type="entry name" value="ECM_Regulatory_Proteins"/>
</dbReference>
<sequence length="1351" mass="146746">MIPDVPTNLHVNYAEVDKVNLEWHAPVANPECVEWYEVCWKGGQIESCNNVTDIQDLITGLAPCGDYSANVAAVGAAGRSATSHLVVHTRNTAFNEIYILAVKSSNSTTLEVEWKAPFKNSECVQEYEVCWLGQETGGKGCMIQTTATTKATITGLISCVNYTVNVTAKGVMKNSTAVSMPYTQAQGNVMVISDKPAIQNVSLSRDSEGNITVTWHPLVEEMMCVRSYHVCWEQQSHPEDGQCLELPSSEDHLTISGLHSGTTYTVEVSAVLVTGETIRDNQRRYTNFRFVKYSDFTSSIHQLVICLSDTYKMKCLNVGEHIHVTAGNGPILEWSPNLPTEFKNDTTLVRGLKVVPTTCLPNFIFLGRVDVFEQFTWKYGSTTDRDSNLDLPVIGILIYCESSALYRAATKAAVESVSQLKVVSISGSTISIQWRAPSDTDCLEGYQVCWSLADGTQSNCTTQSRHEHATANITGLSPCTSYVINVTSVGTSGDSSQAVGTTATSGKRPNKSSKRFLRGDFSTSDDDGPNLALWADGFISRSPPTNLRPSNAPDKVSQLKVTSTSVSTISIEWRPPSNVDCLVAYQVCCSLANGNQSNCTTQTRHEHAATNITGLTPCTDFVVNVTTIGSSGNSSEAVDINVSSGIIVNATLVRLQQDSLSVLGHNEHQGLFLEASAVILRKKLPGFTDPLLWELKNSVIDPGVSCCSSPAPLILGIYRANVLPKVASTIPEQVTGLETTGTSISTITIQWRTPSNTECLQGYLVCWSLVDGDENGCVMQTRHEHATRNLTGLTQCGRYSISVTVVSSSDDYSEATNVTAFSSTVHFVAPLGVSVVDTSSSSSFNVHVGPPLRRVSNVRASETSSTSFLLEWDFLTEDTECLEDYAVCWEITGTFLNNCSSHPLDLAPEMNFTGLENCAPYTFTVTARDKSGESAANTIKATLRTETRVLPLTPGNVSSVETSSVGSSVITTWTPPSYRPQCVMQYEICWASSPGNQTCAVQENSVTTFEITELTPCSEYVVGVRALGQPDNSSRVNTTANTGEFDKPPVPDVPNHLHVNYAETDLLNVQWRVPTVNYECVQWYIVCWRSSEGRTEGCLNTTNLEQVITGLTPCANYSINITAVGAIGVSRASQMSAHTRSQALGELSYLVPIDGCMTQTRTTIPGLMSCGNYVVDVTTGDSLGDSRRVLSLHRVGAWVVTDYSLTQAVALTKPGVEGLKLAEAAQLSPRKVESLFLSCLRNSAQGNVTGISDKPAIQNVSLSRDSEGNITVTWHPLVEEMVCVRSYNVCWEQQSQPEDSQCLELPSSEDHLTISGLHSGTTYTVEVSAVLVTGETIRDNQRRYTNFRFLD</sequence>
<dbReference type="PANTHER" id="PTHR46708:SF2">
    <property type="entry name" value="FIBRONECTIN TYPE-III DOMAIN-CONTAINING PROTEIN"/>
    <property type="match status" value="1"/>
</dbReference>
<reference evidence="4" key="1">
    <citation type="submission" date="2020-11" db="EMBL/GenBank/DDBJ databases">
        <authorList>
            <person name="Tran Van P."/>
        </authorList>
    </citation>
    <scope>NUCLEOTIDE SEQUENCE</scope>
</reference>
<dbReference type="SUPFAM" id="SSF49265">
    <property type="entry name" value="Fibronectin type III"/>
    <property type="match status" value="6"/>
</dbReference>
<dbReference type="Gene3D" id="2.60.40.10">
    <property type="entry name" value="Immunoglobulins"/>
    <property type="match status" value="10"/>
</dbReference>
<feature type="compositionally biased region" description="Polar residues" evidence="2">
    <location>
        <begin position="491"/>
        <end position="507"/>
    </location>
</feature>
<dbReference type="InterPro" id="IPR013783">
    <property type="entry name" value="Ig-like_fold"/>
</dbReference>
<feature type="domain" description="Fibronectin type-III" evidence="3">
    <location>
        <begin position="96"/>
        <end position="188"/>
    </location>
</feature>
<keyword evidence="1" id="KW-0677">Repeat</keyword>
<dbReference type="PROSITE" id="PS50853">
    <property type="entry name" value="FN3"/>
    <property type="match status" value="10"/>
</dbReference>
<feature type="domain" description="Fibronectin type-III" evidence="3">
    <location>
        <begin position="730"/>
        <end position="827"/>
    </location>
</feature>
<dbReference type="InterPro" id="IPR003961">
    <property type="entry name" value="FN3_dom"/>
</dbReference>
<feature type="domain" description="Fibronectin type-III" evidence="3">
    <location>
        <begin position="1256"/>
        <end position="1351"/>
    </location>
</feature>
<gene>
    <name evidence="4" type="ORF">TDIB3V08_LOCUS10332</name>
</gene>
<feature type="domain" description="Fibronectin type-III" evidence="3">
    <location>
        <begin position="416"/>
        <end position="508"/>
    </location>
</feature>
<feature type="domain" description="Fibronectin type-III" evidence="3">
    <location>
        <begin position="197"/>
        <end position="294"/>
    </location>
</feature>
<evidence type="ECO:0000313" key="4">
    <source>
        <dbReference type="EMBL" id="CAD7204170.1"/>
    </source>
</evidence>
<protein>
    <recommendedName>
        <fullName evidence="3">Fibronectin type-III domain-containing protein</fullName>
    </recommendedName>
</protein>
<dbReference type="InterPro" id="IPR036116">
    <property type="entry name" value="FN3_sf"/>
</dbReference>
<dbReference type="Pfam" id="PF00041">
    <property type="entry name" value="fn3"/>
    <property type="match status" value="7"/>
</dbReference>
<feature type="domain" description="Fibronectin type-III" evidence="3">
    <location>
        <begin position="1053"/>
        <end position="1143"/>
    </location>
</feature>
<feature type="domain" description="Fibronectin type-III" evidence="3">
    <location>
        <begin position="555"/>
        <end position="647"/>
    </location>
</feature>
<evidence type="ECO:0000256" key="2">
    <source>
        <dbReference type="SAM" id="MobiDB-lite"/>
    </source>
</evidence>
<dbReference type="SMART" id="SM00060">
    <property type="entry name" value="FN3"/>
    <property type="match status" value="10"/>
</dbReference>
<dbReference type="EMBL" id="OA571758">
    <property type="protein sequence ID" value="CAD7204170.1"/>
    <property type="molecule type" value="Genomic_DNA"/>
</dbReference>
<feature type="domain" description="Fibronectin type-III" evidence="3">
    <location>
        <begin position="5"/>
        <end position="95"/>
    </location>
</feature>
<evidence type="ECO:0000256" key="1">
    <source>
        <dbReference type="ARBA" id="ARBA00022737"/>
    </source>
</evidence>
<accession>A0A7R8VVD5</accession>
<dbReference type="PANTHER" id="PTHR46708">
    <property type="entry name" value="TENASCIN"/>
    <property type="match status" value="1"/>
</dbReference>
<organism evidence="4">
    <name type="scientific">Timema douglasi</name>
    <name type="common">Walking stick</name>
    <dbReference type="NCBI Taxonomy" id="61478"/>
    <lineage>
        <taxon>Eukaryota</taxon>
        <taxon>Metazoa</taxon>
        <taxon>Ecdysozoa</taxon>
        <taxon>Arthropoda</taxon>
        <taxon>Hexapoda</taxon>
        <taxon>Insecta</taxon>
        <taxon>Pterygota</taxon>
        <taxon>Neoptera</taxon>
        <taxon>Polyneoptera</taxon>
        <taxon>Phasmatodea</taxon>
        <taxon>Timematodea</taxon>
        <taxon>Timematoidea</taxon>
        <taxon>Timematidae</taxon>
        <taxon>Timema</taxon>
    </lineage>
</organism>
<evidence type="ECO:0000259" key="3">
    <source>
        <dbReference type="PROSITE" id="PS50853"/>
    </source>
</evidence>
<dbReference type="CDD" id="cd00063">
    <property type="entry name" value="FN3"/>
    <property type="match status" value="7"/>
</dbReference>